<accession>A0ABP7Q7F5</accession>
<sequence length="52" mass="6038">MLWLLLFLVVWIDDLAEHPHRQSAREPDSASGRQKILRALPQVNLTRCLRAC</sequence>
<name>A0ABP7Q7F5_9GAMM</name>
<keyword evidence="2" id="KW-1185">Reference proteome</keyword>
<dbReference type="EMBL" id="BAABBO010000019">
    <property type="protein sequence ID" value="GAA3976330.1"/>
    <property type="molecule type" value="Genomic_DNA"/>
</dbReference>
<gene>
    <name evidence="1" type="ORF">GCM10022278_36500</name>
</gene>
<evidence type="ECO:0000313" key="1">
    <source>
        <dbReference type="EMBL" id="GAA3976330.1"/>
    </source>
</evidence>
<comment type="caution">
    <text evidence="1">The sequence shown here is derived from an EMBL/GenBank/DDBJ whole genome shotgun (WGS) entry which is preliminary data.</text>
</comment>
<evidence type="ECO:0000313" key="2">
    <source>
        <dbReference type="Proteomes" id="UP001501337"/>
    </source>
</evidence>
<protein>
    <submittedName>
        <fullName evidence="1">Uncharacterized protein</fullName>
    </submittedName>
</protein>
<organism evidence="1 2">
    <name type="scientific">Allohahella marinimesophila</name>
    <dbReference type="NCBI Taxonomy" id="1054972"/>
    <lineage>
        <taxon>Bacteria</taxon>
        <taxon>Pseudomonadati</taxon>
        <taxon>Pseudomonadota</taxon>
        <taxon>Gammaproteobacteria</taxon>
        <taxon>Oceanospirillales</taxon>
        <taxon>Hahellaceae</taxon>
        <taxon>Allohahella</taxon>
    </lineage>
</organism>
<dbReference type="Proteomes" id="UP001501337">
    <property type="component" value="Unassembled WGS sequence"/>
</dbReference>
<reference evidence="2" key="1">
    <citation type="journal article" date="2019" name="Int. J. Syst. Evol. Microbiol.">
        <title>The Global Catalogue of Microorganisms (GCM) 10K type strain sequencing project: providing services to taxonomists for standard genome sequencing and annotation.</title>
        <authorList>
            <consortium name="The Broad Institute Genomics Platform"/>
            <consortium name="The Broad Institute Genome Sequencing Center for Infectious Disease"/>
            <person name="Wu L."/>
            <person name="Ma J."/>
        </authorList>
    </citation>
    <scope>NUCLEOTIDE SEQUENCE [LARGE SCALE GENOMIC DNA]</scope>
    <source>
        <strain evidence="2">JCM 17555</strain>
    </source>
</reference>
<proteinExistence type="predicted"/>